<evidence type="ECO:0000313" key="3">
    <source>
        <dbReference type="Proteomes" id="UP000526734"/>
    </source>
</evidence>
<dbReference type="Gene3D" id="3.40.1350.10">
    <property type="match status" value="1"/>
</dbReference>
<keyword evidence="3" id="KW-1185">Reference proteome</keyword>
<sequence length="335" mass="36975">MGEDAYGLGRLERLASPRDIWQNEAGDFTPWLAANIDVLSDAIGLPLTVEGQEVLVGDFRLDIHATDPDGKPVVIENQLEPSDHSHLGQLLVYASGLEASTAIWITTRLREEHRSALIWLNERTDSDVRAFGIEVSVVHIGDSLRAPVLDVVVEPNDWAKAAKETSKASVSPKNQQRMAFFEDVFDLMATAYPTIRTPKTQVTSWCSFAAGPFGYYCLSFSKQGYRVEIYLDTGDKGSTKWIYDQLAADGEALQQALGSELSWDRLNNNRGSRVATYLEGFDLEDADDSARQKAVAWSVERAVALHRQLDGRLRSLAKTSKEAAQVADQSNGDAL</sequence>
<accession>A0A7W3Z8S4</accession>
<protein>
    <submittedName>
        <fullName evidence="2">DUF4268 domain-containing protein</fullName>
    </submittedName>
</protein>
<reference evidence="2 3" key="1">
    <citation type="submission" date="2020-08" db="EMBL/GenBank/DDBJ databases">
        <title>Amycolatopsis sp. nov. DR6-1 isolated from Dendrobium heterocarpum.</title>
        <authorList>
            <person name="Tedsree N."/>
            <person name="Kuncharoen N."/>
            <person name="Likhitwitayawuid K."/>
            <person name="Tanasupawat S."/>
        </authorList>
    </citation>
    <scope>NUCLEOTIDE SEQUENCE [LARGE SCALE GENOMIC DNA]</scope>
    <source>
        <strain evidence="2 3">DR6-1</strain>
    </source>
</reference>
<dbReference type="Proteomes" id="UP000526734">
    <property type="component" value="Unassembled WGS sequence"/>
</dbReference>
<evidence type="ECO:0000313" key="2">
    <source>
        <dbReference type="EMBL" id="MBB1152505.1"/>
    </source>
</evidence>
<dbReference type="InterPro" id="IPR025364">
    <property type="entry name" value="DUF4268"/>
</dbReference>
<dbReference type="RefSeq" id="WP_182889718.1">
    <property type="nucleotide sequence ID" value="NZ_JACGZW010000002.1"/>
</dbReference>
<organism evidence="2 3">
    <name type="scientific">Amycolatopsis dendrobii</name>
    <dbReference type="NCBI Taxonomy" id="2760662"/>
    <lineage>
        <taxon>Bacteria</taxon>
        <taxon>Bacillati</taxon>
        <taxon>Actinomycetota</taxon>
        <taxon>Actinomycetes</taxon>
        <taxon>Pseudonocardiales</taxon>
        <taxon>Pseudonocardiaceae</taxon>
        <taxon>Amycolatopsis</taxon>
    </lineage>
</organism>
<comment type="caution">
    <text evidence="2">The sequence shown here is derived from an EMBL/GenBank/DDBJ whole genome shotgun (WGS) entry which is preliminary data.</text>
</comment>
<name>A0A7W3Z8S4_9PSEU</name>
<dbReference type="GO" id="GO:0003676">
    <property type="term" value="F:nucleic acid binding"/>
    <property type="evidence" value="ECO:0007669"/>
    <property type="project" value="InterPro"/>
</dbReference>
<dbReference type="InterPro" id="IPR011856">
    <property type="entry name" value="tRNA_endonuc-like_dom_sf"/>
</dbReference>
<proteinExistence type="predicted"/>
<gene>
    <name evidence="2" type="ORF">H4281_05140</name>
</gene>
<dbReference type="AlphaFoldDB" id="A0A7W3Z8S4"/>
<evidence type="ECO:0000259" key="1">
    <source>
        <dbReference type="Pfam" id="PF14088"/>
    </source>
</evidence>
<feature type="domain" description="DUF4268" evidence="1">
    <location>
        <begin position="177"/>
        <end position="307"/>
    </location>
</feature>
<dbReference type="Pfam" id="PF14088">
    <property type="entry name" value="DUF4268"/>
    <property type="match status" value="1"/>
</dbReference>
<dbReference type="EMBL" id="JACGZW010000002">
    <property type="protein sequence ID" value="MBB1152505.1"/>
    <property type="molecule type" value="Genomic_DNA"/>
</dbReference>